<feature type="domain" description="C2H2-type" evidence="16">
    <location>
        <begin position="203"/>
        <end position="230"/>
    </location>
</feature>
<proteinExistence type="inferred from homology"/>
<evidence type="ECO:0000313" key="17">
    <source>
        <dbReference type="Ensembl" id="ENSMODP00000045438.1"/>
    </source>
</evidence>
<evidence type="ECO:0000256" key="12">
    <source>
        <dbReference type="ARBA" id="ARBA00023125"/>
    </source>
</evidence>
<feature type="domain" description="C2H2-type" evidence="16">
    <location>
        <begin position="231"/>
        <end position="258"/>
    </location>
</feature>
<evidence type="ECO:0000256" key="13">
    <source>
        <dbReference type="ARBA" id="ARBA00023163"/>
    </source>
</evidence>
<dbReference type="InParanoid" id="A0A5F8GD11"/>
<dbReference type="GeneTree" id="ENSGT00950000183169"/>
<sequence length="342" mass="39483">MLENVQNLLFVGLPVPRENFISCFQQGKSSQLPEQKDLRYPCLEEETNFEMKEFYAKVSLFLEGYGPQHCRSEDPYGFILREICDSTIKVNQNPKSDSEFDGTAEKFSQYSVLTQYMKLTSGNDYCQDSKFRKCFLEEIGLVQSPEKPEMPMDQGNLGGMTFGWNSDLIRHPRNEYVKKGGRPISQKSELTAHQRIHTIENYYECKQCGKAFTKQSYLAKHQRIHSGEKPYECKQCGKAFTHRCSFGRHQRIHSGEKPYECKQCGKAFTHRSLLTAHQGIHTGEKHYRCKQCEKTFSQRSNLVAHQSIHSGGKHYECKHCGKAFTIKSSLAEHQRIHSVKKP</sequence>
<dbReference type="FunFam" id="3.30.160.60:FF:000801">
    <property type="entry name" value="zinc finger protein 461 isoform X2"/>
    <property type="match status" value="1"/>
</dbReference>
<evidence type="ECO:0000256" key="15">
    <source>
        <dbReference type="PROSITE-ProRule" id="PRU00042"/>
    </source>
</evidence>
<dbReference type="SMART" id="SM00355">
    <property type="entry name" value="ZnF_C2H2"/>
    <property type="match status" value="5"/>
</dbReference>
<keyword evidence="6" id="KW-0479">Metal-binding</keyword>
<comment type="similarity">
    <text evidence="3">Belongs to the krueppel C2H2-type zinc-finger protein family.</text>
</comment>
<feature type="domain" description="C2H2-type" evidence="16">
    <location>
        <begin position="259"/>
        <end position="286"/>
    </location>
</feature>
<dbReference type="FunFam" id="3.30.160.60:FF:001498">
    <property type="entry name" value="Zinc finger protein 404"/>
    <property type="match status" value="1"/>
</dbReference>
<organism evidence="17 18">
    <name type="scientific">Monodelphis domestica</name>
    <name type="common">Gray short-tailed opossum</name>
    <dbReference type="NCBI Taxonomy" id="13616"/>
    <lineage>
        <taxon>Eukaryota</taxon>
        <taxon>Metazoa</taxon>
        <taxon>Chordata</taxon>
        <taxon>Craniata</taxon>
        <taxon>Vertebrata</taxon>
        <taxon>Euteleostomi</taxon>
        <taxon>Mammalia</taxon>
        <taxon>Metatheria</taxon>
        <taxon>Didelphimorphia</taxon>
        <taxon>Didelphidae</taxon>
        <taxon>Monodelphis</taxon>
    </lineage>
</organism>
<dbReference type="GO" id="GO:0005634">
    <property type="term" value="C:nucleus"/>
    <property type="evidence" value="ECO:0007669"/>
    <property type="project" value="UniProtKB-SubCell"/>
</dbReference>
<dbReference type="Gene3D" id="3.30.160.60">
    <property type="entry name" value="Classic Zinc Finger"/>
    <property type="match status" value="5"/>
</dbReference>
<dbReference type="Pfam" id="PF00096">
    <property type="entry name" value="zf-C2H2"/>
    <property type="match status" value="5"/>
</dbReference>
<evidence type="ECO:0000256" key="14">
    <source>
        <dbReference type="ARBA" id="ARBA00023242"/>
    </source>
</evidence>
<reference evidence="17" key="2">
    <citation type="submission" date="2025-08" db="UniProtKB">
        <authorList>
            <consortium name="Ensembl"/>
        </authorList>
    </citation>
    <scope>IDENTIFICATION</scope>
</reference>
<evidence type="ECO:0000259" key="16">
    <source>
        <dbReference type="PROSITE" id="PS50157"/>
    </source>
</evidence>
<dbReference type="SUPFAM" id="SSF57667">
    <property type="entry name" value="beta-beta-alpha zinc fingers"/>
    <property type="match status" value="3"/>
</dbReference>
<keyword evidence="14" id="KW-0539">Nucleus</keyword>
<comment type="subcellular location">
    <subcellularLocation>
        <location evidence="2">Nucleus</location>
    </subcellularLocation>
</comment>
<name>A0A5F8GD11_MONDO</name>
<dbReference type="InterPro" id="IPR036236">
    <property type="entry name" value="Znf_C2H2_sf"/>
</dbReference>
<dbReference type="Bgee" id="ENSMODG00000046574">
    <property type="expression patterns" value="Expressed in spinal cord and 19 other cell types or tissues"/>
</dbReference>
<comment type="function">
    <text evidence="1">May be involved in transcriptional regulation.</text>
</comment>
<keyword evidence="10" id="KW-0832">Ubl conjugation</keyword>
<dbReference type="GO" id="GO:0008270">
    <property type="term" value="F:zinc ion binding"/>
    <property type="evidence" value="ECO:0007669"/>
    <property type="project" value="UniProtKB-KW"/>
</dbReference>
<evidence type="ECO:0000256" key="5">
    <source>
        <dbReference type="ARBA" id="ARBA00022499"/>
    </source>
</evidence>
<evidence type="ECO:0000256" key="4">
    <source>
        <dbReference type="ARBA" id="ARBA00022491"/>
    </source>
</evidence>
<dbReference type="PANTHER" id="PTHR24377">
    <property type="entry name" value="IP01015P-RELATED"/>
    <property type="match status" value="1"/>
</dbReference>
<keyword evidence="13" id="KW-0804">Transcription</keyword>
<dbReference type="InterPro" id="IPR050826">
    <property type="entry name" value="Krueppel_C2H2_ZnFinger"/>
</dbReference>
<evidence type="ECO:0000256" key="1">
    <source>
        <dbReference type="ARBA" id="ARBA00003767"/>
    </source>
</evidence>
<evidence type="ECO:0000256" key="6">
    <source>
        <dbReference type="ARBA" id="ARBA00022723"/>
    </source>
</evidence>
<feature type="domain" description="C2H2-type" evidence="16">
    <location>
        <begin position="315"/>
        <end position="342"/>
    </location>
</feature>
<keyword evidence="8 15" id="KW-0863">Zinc-finger</keyword>
<dbReference type="PROSITE" id="PS50157">
    <property type="entry name" value="ZINC_FINGER_C2H2_2"/>
    <property type="match status" value="5"/>
</dbReference>
<keyword evidence="9" id="KW-0862">Zinc</keyword>
<dbReference type="FunFam" id="3.30.160.60:FF:000057">
    <property type="entry name" value="Zinc finger with KRAB and SCAN domains 4"/>
    <property type="match status" value="2"/>
</dbReference>
<dbReference type="GO" id="GO:0003677">
    <property type="term" value="F:DNA binding"/>
    <property type="evidence" value="ECO:0007669"/>
    <property type="project" value="UniProtKB-KW"/>
</dbReference>
<keyword evidence="4" id="KW-0678">Repressor</keyword>
<evidence type="ECO:0000256" key="8">
    <source>
        <dbReference type="ARBA" id="ARBA00022771"/>
    </source>
</evidence>
<feature type="domain" description="C2H2-type" evidence="16">
    <location>
        <begin position="287"/>
        <end position="314"/>
    </location>
</feature>
<dbReference type="FunFam" id="3.30.160.60:FF:003323">
    <property type="match status" value="1"/>
</dbReference>
<evidence type="ECO:0000256" key="11">
    <source>
        <dbReference type="ARBA" id="ARBA00023015"/>
    </source>
</evidence>
<keyword evidence="18" id="KW-1185">Reference proteome</keyword>
<dbReference type="Ensembl" id="ENSMODT00000061840.1">
    <property type="protein sequence ID" value="ENSMODP00000045438.1"/>
    <property type="gene ID" value="ENSMODG00000046574.1"/>
</dbReference>
<keyword evidence="12" id="KW-0238">DNA-binding</keyword>
<evidence type="ECO:0000256" key="7">
    <source>
        <dbReference type="ARBA" id="ARBA00022737"/>
    </source>
</evidence>
<evidence type="ECO:0000256" key="9">
    <source>
        <dbReference type="ARBA" id="ARBA00022833"/>
    </source>
</evidence>
<evidence type="ECO:0000256" key="10">
    <source>
        <dbReference type="ARBA" id="ARBA00022843"/>
    </source>
</evidence>
<evidence type="ECO:0000256" key="2">
    <source>
        <dbReference type="ARBA" id="ARBA00004123"/>
    </source>
</evidence>
<reference evidence="17 18" key="1">
    <citation type="journal article" date="2007" name="Nature">
        <title>Genome of the marsupial Monodelphis domestica reveals innovation in non-coding sequences.</title>
        <authorList>
            <person name="Mikkelsen T.S."/>
            <person name="Wakefield M.J."/>
            <person name="Aken B."/>
            <person name="Amemiya C.T."/>
            <person name="Chang J.L."/>
            <person name="Duke S."/>
            <person name="Garber M."/>
            <person name="Gentles A.J."/>
            <person name="Goodstadt L."/>
            <person name="Heger A."/>
            <person name="Jurka J."/>
            <person name="Kamal M."/>
            <person name="Mauceli E."/>
            <person name="Searle S.M."/>
            <person name="Sharpe T."/>
            <person name="Baker M.L."/>
            <person name="Batzer M.A."/>
            <person name="Benos P.V."/>
            <person name="Belov K."/>
            <person name="Clamp M."/>
            <person name="Cook A."/>
            <person name="Cuff J."/>
            <person name="Das R."/>
            <person name="Davidow L."/>
            <person name="Deakin J.E."/>
            <person name="Fazzari M.J."/>
            <person name="Glass J.L."/>
            <person name="Grabherr M."/>
            <person name="Greally J.M."/>
            <person name="Gu W."/>
            <person name="Hore T.A."/>
            <person name="Huttley G.A."/>
            <person name="Kleber M."/>
            <person name="Jirtle R.L."/>
            <person name="Koina E."/>
            <person name="Lee J.T."/>
            <person name="Mahony S."/>
            <person name="Marra M.A."/>
            <person name="Miller R.D."/>
            <person name="Nicholls R.D."/>
            <person name="Oda M."/>
            <person name="Papenfuss A.T."/>
            <person name="Parra Z.E."/>
            <person name="Pollock D.D."/>
            <person name="Ray D.A."/>
            <person name="Schein J.E."/>
            <person name="Speed T.P."/>
            <person name="Thompson K."/>
            <person name="VandeBerg J.L."/>
            <person name="Wade C.M."/>
            <person name="Walker J.A."/>
            <person name="Waters P.D."/>
            <person name="Webber C."/>
            <person name="Weidman J.R."/>
            <person name="Xie X."/>
            <person name="Zody M.C."/>
            <person name="Baldwin J."/>
            <person name="Abdouelleil A."/>
            <person name="Abdulkadir J."/>
            <person name="Abebe A."/>
            <person name="Abera B."/>
            <person name="Abreu J."/>
            <person name="Acer S.C."/>
            <person name="Aftuck L."/>
            <person name="Alexander A."/>
            <person name="An P."/>
            <person name="Anderson E."/>
            <person name="Anderson S."/>
            <person name="Arachi H."/>
            <person name="Azer M."/>
            <person name="Bachantsang P."/>
            <person name="Barry A."/>
            <person name="Bayul T."/>
            <person name="Berlin A."/>
            <person name="Bessette D."/>
            <person name="Bloom T."/>
            <person name="Bloom T."/>
            <person name="Boguslavskiy L."/>
            <person name="Bonnet C."/>
            <person name="Boukhgalter B."/>
            <person name="Bourzgui I."/>
            <person name="Brown A."/>
            <person name="Cahill P."/>
            <person name="Channer S."/>
            <person name="Cheshatsang Y."/>
            <person name="Chuda L."/>
            <person name="Citroen M."/>
            <person name="Collymore A."/>
            <person name="Cooke P."/>
            <person name="Costello M."/>
            <person name="D'Aco K."/>
            <person name="Daza R."/>
            <person name="De Haan G."/>
            <person name="DeGray S."/>
            <person name="DeMaso C."/>
            <person name="Dhargay N."/>
            <person name="Dooley K."/>
            <person name="Dooley E."/>
            <person name="Doricent M."/>
            <person name="Dorje P."/>
            <person name="Dorjee K."/>
            <person name="Dupes A."/>
            <person name="Elong R."/>
            <person name="Falk J."/>
            <person name="Farina A."/>
            <person name="Faro S."/>
            <person name="Ferguson D."/>
            <person name="Fisher S."/>
            <person name="Foley C.D."/>
            <person name="Franke A."/>
            <person name="Friedrich D."/>
            <person name="Gadbois L."/>
            <person name="Gearin G."/>
            <person name="Gearin C.R."/>
            <person name="Giannoukos G."/>
            <person name="Goode T."/>
            <person name="Graham J."/>
            <person name="Grandbois E."/>
            <person name="Grewal S."/>
            <person name="Gyaltsen K."/>
            <person name="Hafez N."/>
            <person name="Hagos B."/>
            <person name="Hall J."/>
            <person name="Henson C."/>
            <person name="Hollinger A."/>
            <person name="Honan T."/>
            <person name="Huard M.D."/>
            <person name="Hughes L."/>
            <person name="Hurhula B."/>
            <person name="Husby M.E."/>
            <person name="Kamat A."/>
            <person name="Kanga B."/>
            <person name="Kashin S."/>
            <person name="Khazanovich D."/>
            <person name="Kisner P."/>
            <person name="Lance K."/>
            <person name="Lara M."/>
            <person name="Lee W."/>
            <person name="Lennon N."/>
            <person name="Letendre F."/>
            <person name="LeVine R."/>
            <person name="Lipovsky A."/>
            <person name="Liu X."/>
            <person name="Liu J."/>
            <person name="Liu S."/>
            <person name="Lokyitsang T."/>
            <person name="Lokyitsang Y."/>
            <person name="Lubonja R."/>
            <person name="Lui A."/>
            <person name="MacDonald P."/>
            <person name="Magnisalis V."/>
            <person name="Maru K."/>
            <person name="Matthews C."/>
            <person name="McCusker W."/>
            <person name="McDonough S."/>
            <person name="Mehta T."/>
            <person name="Meldrim J."/>
            <person name="Meneus L."/>
            <person name="Mihai O."/>
            <person name="Mihalev A."/>
            <person name="Mihova T."/>
            <person name="Mittelman R."/>
            <person name="Mlenga V."/>
            <person name="Montmayeur A."/>
            <person name="Mulrain L."/>
            <person name="Navidi A."/>
            <person name="Naylor J."/>
            <person name="Negash T."/>
            <person name="Nguyen T."/>
            <person name="Nguyen N."/>
            <person name="Nicol R."/>
            <person name="Norbu C."/>
            <person name="Norbu N."/>
            <person name="Novod N."/>
            <person name="O'Neill B."/>
            <person name="Osman S."/>
            <person name="Markiewicz E."/>
            <person name="Oyono O.L."/>
            <person name="Patti C."/>
            <person name="Phunkhang P."/>
            <person name="Pierre F."/>
            <person name="Priest M."/>
            <person name="Raghuraman S."/>
            <person name="Rege F."/>
            <person name="Reyes R."/>
            <person name="Rise C."/>
            <person name="Rogov P."/>
            <person name="Ross K."/>
            <person name="Ryan E."/>
            <person name="Settipalli S."/>
            <person name="Shea T."/>
            <person name="Sherpa N."/>
            <person name="Shi L."/>
            <person name="Shih D."/>
            <person name="Sparrow T."/>
            <person name="Spaulding J."/>
            <person name="Stalker J."/>
            <person name="Stange-Thomann N."/>
            <person name="Stavropoulos S."/>
            <person name="Stone C."/>
            <person name="Strader C."/>
            <person name="Tesfaye S."/>
            <person name="Thomson T."/>
            <person name="Thoulutsang Y."/>
            <person name="Thoulutsang D."/>
            <person name="Topham K."/>
            <person name="Topping I."/>
            <person name="Tsamla T."/>
            <person name="Vassiliev H."/>
            <person name="Vo A."/>
            <person name="Wangchuk T."/>
            <person name="Wangdi T."/>
            <person name="Weiand M."/>
            <person name="Wilkinson J."/>
            <person name="Wilson A."/>
            <person name="Yadav S."/>
            <person name="Young G."/>
            <person name="Yu Q."/>
            <person name="Zembek L."/>
            <person name="Zhong D."/>
            <person name="Zimmer A."/>
            <person name="Zwirko Z."/>
            <person name="Jaffe D.B."/>
            <person name="Alvarez P."/>
            <person name="Brockman W."/>
            <person name="Butler J."/>
            <person name="Chin C."/>
            <person name="Gnerre S."/>
            <person name="MacCallum I."/>
            <person name="Graves J.A."/>
            <person name="Ponting C.P."/>
            <person name="Breen M."/>
            <person name="Samollow P.B."/>
            <person name="Lander E.S."/>
            <person name="Lindblad-Toh K."/>
        </authorList>
    </citation>
    <scope>NUCLEOTIDE SEQUENCE [LARGE SCALE GENOMIC DNA]</scope>
</reference>
<keyword evidence="11" id="KW-0805">Transcription regulation</keyword>
<reference evidence="17" key="3">
    <citation type="submission" date="2025-09" db="UniProtKB">
        <authorList>
            <consortium name="Ensembl"/>
        </authorList>
    </citation>
    <scope>IDENTIFICATION</scope>
</reference>
<dbReference type="AlphaFoldDB" id="A0A5F8GD11"/>
<dbReference type="Proteomes" id="UP000002280">
    <property type="component" value="Chromosome 3"/>
</dbReference>
<keyword evidence="5" id="KW-1017">Isopeptide bond</keyword>
<dbReference type="InterPro" id="IPR013087">
    <property type="entry name" value="Znf_C2H2_type"/>
</dbReference>
<protein>
    <recommendedName>
        <fullName evidence="16">C2H2-type domain-containing protein</fullName>
    </recommendedName>
</protein>
<keyword evidence="7" id="KW-0677">Repeat</keyword>
<evidence type="ECO:0000256" key="3">
    <source>
        <dbReference type="ARBA" id="ARBA00006991"/>
    </source>
</evidence>
<evidence type="ECO:0000313" key="18">
    <source>
        <dbReference type="Proteomes" id="UP000002280"/>
    </source>
</evidence>
<accession>A0A5F8GD11</accession>
<dbReference type="PROSITE" id="PS00028">
    <property type="entry name" value="ZINC_FINGER_C2H2_1"/>
    <property type="match status" value="5"/>
</dbReference>